<keyword evidence="2" id="KW-1185">Reference proteome</keyword>
<dbReference type="EMBL" id="CM040466">
    <property type="protein sequence ID" value="MCI4385063.1"/>
    <property type="molecule type" value="Genomic_DNA"/>
</dbReference>
<reference evidence="1 2" key="1">
    <citation type="journal article" date="2022" name="bioRxiv">
        <title>An ancient truncated duplication of the anti-Mullerian hormone receptor type 2 gene is a potential conserved master sex determinant in the Pangasiidae catfish family.</title>
        <authorList>
            <person name="Wen M."/>
            <person name="Pan Q."/>
            <person name="Jouanno E."/>
            <person name="Montfort J."/>
            <person name="Zahm M."/>
            <person name="Cabau C."/>
            <person name="Klopp C."/>
            <person name="Iampietro C."/>
            <person name="Roques C."/>
            <person name="Bouchez O."/>
            <person name="Castinel A."/>
            <person name="Donnadieu C."/>
            <person name="Parrinello H."/>
            <person name="Poncet C."/>
            <person name="Belmonte E."/>
            <person name="Gautier V."/>
            <person name="Avarre J.-C."/>
            <person name="Dugue R."/>
            <person name="Gustiano R."/>
            <person name="Ha T.T.T."/>
            <person name="Campet M."/>
            <person name="Sriphairoj K."/>
            <person name="Ribolli J."/>
            <person name="de Almeida F.L."/>
            <person name="Desvignes T."/>
            <person name="Postlethwait J.H."/>
            <person name="Bucao C.F."/>
            <person name="Robinson-Rechavi M."/>
            <person name="Bobe J."/>
            <person name="Herpin A."/>
            <person name="Guiguen Y."/>
        </authorList>
    </citation>
    <scope>NUCLEOTIDE SEQUENCE [LARGE SCALE GENOMIC DNA]</scope>
    <source>
        <strain evidence="1">YG-Dec2019</strain>
    </source>
</reference>
<organism evidence="1 2">
    <name type="scientific">Pangasianodon gigas</name>
    <name type="common">Mekong giant catfish</name>
    <name type="synonym">Pangasius gigas</name>
    <dbReference type="NCBI Taxonomy" id="30993"/>
    <lineage>
        <taxon>Eukaryota</taxon>
        <taxon>Metazoa</taxon>
        <taxon>Chordata</taxon>
        <taxon>Craniata</taxon>
        <taxon>Vertebrata</taxon>
        <taxon>Euteleostomi</taxon>
        <taxon>Actinopterygii</taxon>
        <taxon>Neopterygii</taxon>
        <taxon>Teleostei</taxon>
        <taxon>Ostariophysi</taxon>
        <taxon>Siluriformes</taxon>
        <taxon>Pangasiidae</taxon>
        <taxon>Pangasianodon</taxon>
    </lineage>
</organism>
<evidence type="ECO:0000313" key="1">
    <source>
        <dbReference type="EMBL" id="MCI4385063.1"/>
    </source>
</evidence>
<sequence length="105" mass="11503">MCLYGFPPGAHVSSHLPKNLPVDAEHPVTALTNTHSTAFTFPPVRTINTQKSKCSITDETPVQTDCVLADTLLKTLAVSRTGQPACDLMKRSSDNHLQPGEHRYF</sequence>
<name>A0ACC5X183_PANGG</name>
<comment type="caution">
    <text evidence="1">The sequence shown here is derived from an EMBL/GenBank/DDBJ whole genome shotgun (WGS) entry which is preliminary data.</text>
</comment>
<evidence type="ECO:0000313" key="2">
    <source>
        <dbReference type="Proteomes" id="UP000829447"/>
    </source>
</evidence>
<accession>A0ACC5X183</accession>
<protein>
    <submittedName>
        <fullName evidence="1">Uncharacterized protein</fullName>
    </submittedName>
</protein>
<proteinExistence type="predicted"/>
<gene>
    <name evidence="1" type="ORF">PGIGA_G00046070</name>
</gene>
<dbReference type="Proteomes" id="UP000829447">
    <property type="component" value="Linkage Group LG13"/>
</dbReference>